<dbReference type="GO" id="GO:0016987">
    <property type="term" value="F:sigma factor activity"/>
    <property type="evidence" value="ECO:0007669"/>
    <property type="project" value="UniProtKB-UniRule"/>
</dbReference>
<dbReference type="InterPro" id="IPR013325">
    <property type="entry name" value="RNA_pol_sigma_r2"/>
</dbReference>
<evidence type="ECO:0000256" key="4">
    <source>
        <dbReference type="ARBA" id="ARBA00023125"/>
    </source>
</evidence>
<organism evidence="7 8">
    <name type="scientific">Acetivibrio mesophilus</name>
    <dbReference type="NCBI Taxonomy" id="2487273"/>
    <lineage>
        <taxon>Bacteria</taxon>
        <taxon>Bacillati</taxon>
        <taxon>Bacillota</taxon>
        <taxon>Clostridia</taxon>
        <taxon>Eubacteriales</taxon>
        <taxon>Oscillospiraceae</taxon>
        <taxon>Acetivibrio</taxon>
    </lineage>
</organism>
<feature type="DNA-binding region" description="H-T-H motif" evidence="6">
    <location>
        <begin position="203"/>
        <end position="222"/>
    </location>
</feature>
<dbReference type="GO" id="GO:0003677">
    <property type="term" value="F:DNA binding"/>
    <property type="evidence" value="ECO:0007669"/>
    <property type="project" value="UniProtKB-UniRule"/>
</dbReference>
<dbReference type="SUPFAM" id="SSF88946">
    <property type="entry name" value="Sigma2 domain of RNA polymerase sigma factors"/>
    <property type="match status" value="1"/>
</dbReference>
<comment type="activity regulation">
    <text evidence="6">Negatively regulated by the anti-sigma-I factor RsgI.</text>
</comment>
<proteinExistence type="inferred from homology"/>
<dbReference type="HAMAP" id="MF_02064">
    <property type="entry name" value="Sigma70_SigI"/>
    <property type="match status" value="1"/>
</dbReference>
<evidence type="ECO:0000256" key="5">
    <source>
        <dbReference type="ARBA" id="ARBA00023163"/>
    </source>
</evidence>
<evidence type="ECO:0000256" key="2">
    <source>
        <dbReference type="ARBA" id="ARBA00023015"/>
    </source>
</evidence>
<evidence type="ECO:0000256" key="3">
    <source>
        <dbReference type="ARBA" id="ARBA00023082"/>
    </source>
</evidence>
<keyword evidence="3 6" id="KW-0731">Sigma factor</keyword>
<evidence type="ECO:0000256" key="1">
    <source>
        <dbReference type="ARBA" id="ARBA00022490"/>
    </source>
</evidence>
<comment type="subunit">
    <text evidence="6">Interacts with RsgI.</text>
</comment>
<keyword evidence="5 6" id="KW-0804">Transcription</keyword>
<dbReference type="AlphaFoldDB" id="A0A4Q0I4R0"/>
<protein>
    <recommendedName>
        <fullName evidence="6">RNA polymerase sigma factor SigI</fullName>
    </recommendedName>
</protein>
<comment type="subcellular location">
    <subcellularLocation>
        <location evidence="6">Cytoplasm</location>
    </subcellularLocation>
</comment>
<dbReference type="NCBIfam" id="TIGR02895">
    <property type="entry name" value="spore_sigI"/>
    <property type="match status" value="1"/>
</dbReference>
<sequence>MDWHSQSTNDDRERTKKIIIEFLMKIKTGDDSARDEFILRFKPFILKQVYKATDKYIEPENSEEYSVALMAFNEAINTYDEGKHPNFLVFSEQVISRRLIDYKRKNYKNKMVYPFSYFESEDIRLERTLSDVDGTSAIERVEFTDEIRLFKTELASFNISLKDLLSCTPKHRDSRELLINIAKKVAGNEGLYEKLKKTKKLPTLDILKLAKVSRRTIERNKKYIIAVSLILRSNLEIFKEYAGCSKEKEVDLL</sequence>
<accession>A0A4Q0I4R0</accession>
<dbReference type="GO" id="GO:0005737">
    <property type="term" value="C:cytoplasm"/>
    <property type="evidence" value="ECO:0007669"/>
    <property type="project" value="UniProtKB-SubCell"/>
</dbReference>
<keyword evidence="1 6" id="KW-0963">Cytoplasm</keyword>
<dbReference type="NCBIfam" id="NF006173">
    <property type="entry name" value="PRK08311.2-1"/>
    <property type="match status" value="1"/>
</dbReference>
<gene>
    <name evidence="6 7" type="primary">sigI</name>
    <name evidence="7" type="ORF">EFD62_07860</name>
</gene>
<name>A0A4Q0I4R0_9FIRM</name>
<comment type="similarity">
    <text evidence="6">Belongs to the sigma-70 factor family. SigI subfamily.</text>
</comment>
<dbReference type="RefSeq" id="WP_069195117.1">
    <property type="nucleotide sequence ID" value="NZ_RLII01000007.1"/>
</dbReference>
<dbReference type="OrthoDB" id="3190733at2"/>
<dbReference type="Proteomes" id="UP000289166">
    <property type="component" value="Unassembled WGS sequence"/>
</dbReference>
<evidence type="ECO:0000256" key="6">
    <source>
        <dbReference type="HAMAP-Rule" id="MF_02064"/>
    </source>
</evidence>
<keyword evidence="8" id="KW-1185">Reference proteome</keyword>
<evidence type="ECO:0000313" key="8">
    <source>
        <dbReference type="Proteomes" id="UP000289166"/>
    </source>
</evidence>
<reference evidence="8" key="1">
    <citation type="submission" date="2018-11" db="EMBL/GenBank/DDBJ databases">
        <title>Genome sequencing of a novel mesophilic and cellulolytic organism within the genus Hungateiclostridium.</title>
        <authorList>
            <person name="Rettenmaier R."/>
            <person name="Liebl W."/>
            <person name="Zverlov V."/>
        </authorList>
    </citation>
    <scope>NUCLEOTIDE SEQUENCE [LARGE SCALE GENOMIC DNA]</scope>
    <source>
        <strain evidence="8">N2K1</strain>
    </source>
</reference>
<dbReference type="EMBL" id="RLII01000007">
    <property type="protein sequence ID" value="RXE59276.1"/>
    <property type="molecule type" value="Genomic_DNA"/>
</dbReference>
<dbReference type="InterPro" id="IPR014244">
    <property type="entry name" value="RNA_pol_sigma-I"/>
</dbReference>
<feature type="short sequence motif" description="Polymerase core binding" evidence="6">
    <location>
        <begin position="63"/>
        <end position="76"/>
    </location>
</feature>
<keyword evidence="4 6" id="KW-0238">DNA-binding</keyword>
<keyword evidence="6" id="KW-0346">Stress response</keyword>
<evidence type="ECO:0000313" key="7">
    <source>
        <dbReference type="EMBL" id="RXE59276.1"/>
    </source>
</evidence>
<comment type="function">
    <text evidence="6">Sigma factors are initiation factors that promote the attachment of RNA polymerase to specific initiation sites and are then released.</text>
</comment>
<dbReference type="PIRSF" id="PIRSF038953">
    <property type="entry name" value="SigI"/>
    <property type="match status" value="1"/>
</dbReference>
<comment type="caution">
    <text evidence="7">The sequence shown here is derived from an EMBL/GenBank/DDBJ whole genome shotgun (WGS) entry which is preliminary data.</text>
</comment>
<keyword evidence="2 6" id="KW-0805">Transcription regulation</keyword>
<dbReference type="GO" id="GO:0006352">
    <property type="term" value="P:DNA-templated transcription initiation"/>
    <property type="evidence" value="ECO:0007669"/>
    <property type="project" value="UniProtKB-UniRule"/>
</dbReference>